<dbReference type="Pfam" id="PF01471">
    <property type="entry name" value="PG_binding_1"/>
    <property type="match status" value="1"/>
</dbReference>
<dbReference type="InterPro" id="IPR036366">
    <property type="entry name" value="PGBDSf"/>
</dbReference>
<proteinExistence type="predicted"/>
<accession>A0A1Q8BZB3</accession>
<organism evidence="4 5">
    <name type="scientific">Actinophytocola xanthii</name>
    <dbReference type="NCBI Taxonomy" id="1912961"/>
    <lineage>
        <taxon>Bacteria</taxon>
        <taxon>Bacillati</taxon>
        <taxon>Actinomycetota</taxon>
        <taxon>Actinomycetes</taxon>
        <taxon>Pseudonocardiales</taxon>
        <taxon>Pseudonocardiaceae</taxon>
    </lineage>
</organism>
<evidence type="ECO:0000313" key="5">
    <source>
        <dbReference type="Proteomes" id="UP000185596"/>
    </source>
</evidence>
<name>A0A1Q8BZB3_9PSEU</name>
<evidence type="ECO:0000313" key="4">
    <source>
        <dbReference type="EMBL" id="OLF07466.1"/>
    </source>
</evidence>
<dbReference type="AlphaFoldDB" id="A0A1Q8BZB3"/>
<dbReference type="EMBL" id="MSIE01000107">
    <property type="protein sequence ID" value="OLF07288.1"/>
    <property type="molecule type" value="Genomic_DNA"/>
</dbReference>
<keyword evidence="5" id="KW-1185">Reference proteome</keyword>
<dbReference type="RefSeq" id="WP_075130213.1">
    <property type="nucleotide sequence ID" value="NZ_MSIE01000105.1"/>
</dbReference>
<reference evidence="4 5" key="1">
    <citation type="submission" date="2016-12" db="EMBL/GenBank/DDBJ databases">
        <title>The draft genome sequence of Actinophytocola sp. 11-183.</title>
        <authorList>
            <person name="Wang W."/>
            <person name="Yuan L."/>
        </authorList>
    </citation>
    <scope>NUCLEOTIDE SEQUENCE [LARGE SCALE GENOMIC DNA]</scope>
    <source>
        <strain evidence="4 5">11-183</strain>
    </source>
</reference>
<sequence length="160" mass="17328">MKRSRFLIAVLGLVSAAGFGLATAAPATADVTAAATPTCTSWTTVYAPYTTSYVLHIPTAGSQTANDNCVLRQGNRNDAVKVLQRALRYCSGYNIGIDGDYGPQTRGAVLDLQRRMNASYNAGLQEDGEYGPNTYNWVQFPAWSWPGNVMQNSCWHSTLP</sequence>
<feature type="domain" description="Peptidoglycan binding-like" evidence="2">
    <location>
        <begin position="77"/>
        <end position="136"/>
    </location>
</feature>
<feature type="signal peptide" evidence="1">
    <location>
        <begin position="1"/>
        <end position="24"/>
    </location>
</feature>
<comment type="caution">
    <text evidence="4">The sequence shown here is derived from an EMBL/GenBank/DDBJ whole genome shotgun (WGS) entry which is preliminary data.</text>
</comment>
<dbReference type="InterPro" id="IPR002477">
    <property type="entry name" value="Peptidoglycan-bd-like"/>
</dbReference>
<gene>
    <name evidence="4" type="ORF">BU204_35580</name>
    <name evidence="3" type="ORF">BU204_35680</name>
</gene>
<dbReference type="EMBL" id="MSIE01000105">
    <property type="protein sequence ID" value="OLF07466.1"/>
    <property type="molecule type" value="Genomic_DNA"/>
</dbReference>
<dbReference type="Gene3D" id="1.10.101.10">
    <property type="entry name" value="PGBD-like superfamily/PGBD"/>
    <property type="match status" value="1"/>
</dbReference>
<dbReference type="SUPFAM" id="SSF47090">
    <property type="entry name" value="PGBD-like"/>
    <property type="match status" value="1"/>
</dbReference>
<dbReference type="OrthoDB" id="3828307at2"/>
<dbReference type="STRING" id="1912961.BU204_35580"/>
<evidence type="ECO:0000256" key="1">
    <source>
        <dbReference type="SAM" id="SignalP"/>
    </source>
</evidence>
<feature type="chain" id="PRO_5011899274" description="Peptidoglycan binding-like domain-containing protein" evidence="1">
    <location>
        <begin position="25"/>
        <end position="160"/>
    </location>
</feature>
<dbReference type="InterPro" id="IPR036365">
    <property type="entry name" value="PGBD-like_sf"/>
</dbReference>
<evidence type="ECO:0000259" key="2">
    <source>
        <dbReference type="Pfam" id="PF01471"/>
    </source>
</evidence>
<dbReference type="Proteomes" id="UP000185596">
    <property type="component" value="Unassembled WGS sequence"/>
</dbReference>
<evidence type="ECO:0000313" key="3">
    <source>
        <dbReference type="EMBL" id="OLF07288.1"/>
    </source>
</evidence>
<keyword evidence="1" id="KW-0732">Signal</keyword>
<protein>
    <recommendedName>
        <fullName evidence="2">Peptidoglycan binding-like domain-containing protein</fullName>
    </recommendedName>
</protein>